<dbReference type="OrthoDB" id="4569457at2"/>
<dbReference type="KEGG" id="nyu:D7D52_15025"/>
<gene>
    <name evidence="2" type="ORF">D7D52_15025</name>
</gene>
<feature type="transmembrane region" description="Helical" evidence="1">
    <location>
        <begin position="87"/>
        <end position="111"/>
    </location>
</feature>
<dbReference type="Proteomes" id="UP000267164">
    <property type="component" value="Chromosome"/>
</dbReference>
<evidence type="ECO:0000313" key="2">
    <source>
        <dbReference type="EMBL" id="AYF74953.1"/>
    </source>
</evidence>
<evidence type="ECO:0000313" key="3">
    <source>
        <dbReference type="Proteomes" id="UP000267164"/>
    </source>
</evidence>
<reference evidence="2 3" key="1">
    <citation type="submission" date="2018-09" db="EMBL/GenBank/DDBJ databases">
        <title>Nocardia yunnanensis sp. nov., an actinomycete isolated from a soil sample.</title>
        <authorList>
            <person name="Zhang J."/>
        </authorList>
    </citation>
    <scope>NUCLEOTIDE SEQUENCE [LARGE SCALE GENOMIC DNA]</scope>
    <source>
        <strain evidence="2 3">CFHS0054</strain>
    </source>
</reference>
<sequence length="172" mass="17599">MTRKDATTGGLSPASAHAEAGRAHRRRAELVAGGVLVTLALLVVVGWWLAPGESGNAVGTLNPTPHPPRGDATLAYTAVTAPTVSGAVTATILAVMILGAAAIGLAFFAPAPDQWQRPRRSGAVVNSVALHDHSRVAPSHSSSALGAVLETVIRNSTLLLVFLSRSTSRSMA</sequence>
<protein>
    <submittedName>
        <fullName evidence="2">Uncharacterized protein</fullName>
    </submittedName>
</protein>
<dbReference type="AlphaFoldDB" id="A0A386ZCQ8"/>
<evidence type="ECO:0000256" key="1">
    <source>
        <dbReference type="SAM" id="Phobius"/>
    </source>
</evidence>
<dbReference type="RefSeq" id="WP_120736984.1">
    <property type="nucleotide sequence ID" value="NZ_CP032568.1"/>
</dbReference>
<dbReference type="EMBL" id="CP032568">
    <property type="protein sequence ID" value="AYF74953.1"/>
    <property type="molecule type" value="Genomic_DNA"/>
</dbReference>
<proteinExistence type="predicted"/>
<accession>A0A386ZCQ8</accession>
<name>A0A386ZCQ8_9NOCA</name>
<organism evidence="2 3">
    <name type="scientific">Nocardia yunnanensis</name>
    <dbReference type="NCBI Taxonomy" id="2382165"/>
    <lineage>
        <taxon>Bacteria</taxon>
        <taxon>Bacillati</taxon>
        <taxon>Actinomycetota</taxon>
        <taxon>Actinomycetes</taxon>
        <taxon>Mycobacteriales</taxon>
        <taxon>Nocardiaceae</taxon>
        <taxon>Nocardia</taxon>
    </lineage>
</organism>
<keyword evidence="1" id="KW-0812">Transmembrane</keyword>
<keyword evidence="3" id="KW-1185">Reference proteome</keyword>
<keyword evidence="1" id="KW-1133">Transmembrane helix</keyword>
<keyword evidence="1" id="KW-0472">Membrane</keyword>
<feature type="transmembrane region" description="Helical" evidence="1">
    <location>
        <begin position="30"/>
        <end position="50"/>
    </location>
</feature>